<gene>
    <name evidence="1" type="ORF">DERYTH_LOCUS24338</name>
</gene>
<dbReference type="Proteomes" id="UP000789405">
    <property type="component" value="Unassembled WGS sequence"/>
</dbReference>
<protein>
    <submittedName>
        <fullName evidence="1">20808_t:CDS:1</fullName>
    </submittedName>
</protein>
<sequence>MSEQQIFELACLLKSNNPHIGTLFIKIEKSKKIYELKEEIKKTSPQQFPFNEEDCLNSIKMIDECFDSKISEHCLHIVFE</sequence>
<proteinExistence type="predicted"/>
<dbReference type="AlphaFoldDB" id="A0A9N9K2J3"/>
<feature type="non-terminal residue" evidence="1">
    <location>
        <position position="1"/>
    </location>
</feature>
<name>A0A9N9K2J3_9GLOM</name>
<evidence type="ECO:0000313" key="2">
    <source>
        <dbReference type="Proteomes" id="UP000789405"/>
    </source>
</evidence>
<accession>A0A9N9K2J3</accession>
<organism evidence="1 2">
    <name type="scientific">Dentiscutata erythropus</name>
    <dbReference type="NCBI Taxonomy" id="1348616"/>
    <lineage>
        <taxon>Eukaryota</taxon>
        <taxon>Fungi</taxon>
        <taxon>Fungi incertae sedis</taxon>
        <taxon>Mucoromycota</taxon>
        <taxon>Glomeromycotina</taxon>
        <taxon>Glomeromycetes</taxon>
        <taxon>Diversisporales</taxon>
        <taxon>Gigasporaceae</taxon>
        <taxon>Dentiscutata</taxon>
    </lineage>
</organism>
<keyword evidence="2" id="KW-1185">Reference proteome</keyword>
<dbReference type="EMBL" id="CAJVPY010040448">
    <property type="protein sequence ID" value="CAG8805757.1"/>
    <property type="molecule type" value="Genomic_DNA"/>
</dbReference>
<reference evidence="1" key="1">
    <citation type="submission" date="2021-06" db="EMBL/GenBank/DDBJ databases">
        <authorList>
            <person name="Kallberg Y."/>
            <person name="Tangrot J."/>
            <person name="Rosling A."/>
        </authorList>
    </citation>
    <scope>NUCLEOTIDE SEQUENCE</scope>
    <source>
        <strain evidence="1">MA453B</strain>
    </source>
</reference>
<comment type="caution">
    <text evidence="1">The sequence shown here is derived from an EMBL/GenBank/DDBJ whole genome shotgun (WGS) entry which is preliminary data.</text>
</comment>
<evidence type="ECO:0000313" key="1">
    <source>
        <dbReference type="EMBL" id="CAG8805757.1"/>
    </source>
</evidence>